<keyword evidence="4" id="KW-0521">NADP</keyword>
<dbReference type="VEuPathDB" id="FungiDB:EYZ11_005329"/>
<keyword evidence="6" id="KW-0560">Oxidoreductase</keyword>
<feature type="region of interest" description="Disordered" evidence="12">
    <location>
        <begin position="1"/>
        <end position="31"/>
    </location>
</feature>
<dbReference type="VEuPathDB" id="FungiDB:EYZ11_005343"/>
<dbReference type="RefSeq" id="XP_033431490.1">
    <property type="nucleotide sequence ID" value="XM_033565733.1"/>
</dbReference>
<evidence type="ECO:0000256" key="10">
    <source>
        <dbReference type="ARBA" id="ARBA00068717"/>
    </source>
</evidence>
<evidence type="ECO:0000256" key="4">
    <source>
        <dbReference type="ARBA" id="ARBA00022857"/>
    </source>
</evidence>
<proteinExistence type="inferred from homology"/>
<dbReference type="EMBL" id="QUQM01000002">
    <property type="protein sequence ID" value="KAA8652129.1"/>
    <property type="molecule type" value="Genomic_DNA"/>
</dbReference>
<reference evidence="13 14" key="1">
    <citation type="submission" date="2019-08" db="EMBL/GenBank/DDBJ databases">
        <title>The genome sequence of a newly discovered highly antifungal drug resistant Aspergillus species, Aspergillus tanneri NIH 1004.</title>
        <authorList>
            <person name="Mounaud S."/>
            <person name="Singh I."/>
            <person name="Joardar V."/>
            <person name="Pakala S."/>
            <person name="Pakala S."/>
            <person name="Venepally P."/>
            <person name="Chung J.K."/>
            <person name="Losada L."/>
            <person name="Nierman W.C."/>
        </authorList>
    </citation>
    <scope>NUCLEOTIDE SEQUENCE [LARGE SCALE GENOMIC DNA]</scope>
    <source>
        <strain evidence="13 14">NIH1004</strain>
    </source>
</reference>
<comment type="caution">
    <text evidence="13">The sequence shown here is derived from an EMBL/GenBank/DDBJ whole genome shotgun (WGS) entry which is preliminary data.</text>
</comment>
<evidence type="ECO:0000313" key="14">
    <source>
        <dbReference type="Proteomes" id="UP000324241"/>
    </source>
</evidence>
<keyword evidence="5" id="KW-1133">Transmembrane helix</keyword>
<dbReference type="InterPro" id="IPR002347">
    <property type="entry name" value="SDR_fam"/>
</dbReference>
<evidence type="ECO:0000313" key="13">
    <source>
        <dbReference type="EMBL" id="KAA8652129.1"/>
    </source>
</evidence>
<accession>A0A5M9N518</accession>
<dbReference type="FunFam" id="3.40.50.720:FF:000131">
    <property type="entry name" value="Short-chain dehydrogenase/reductase 3"/>
    <property type="match status" value="1"/>
</dbReference>
<sequence>MVGVLTDTTLSVNDGPLTSENAGLLRPSDPNLPIQELRRRYDEDGYVFLKQVLPREDVLEARRRYFEYLAPTGVLKEGTDPVEGIFNPTKSIDEYPGIGAGNEGANGRPGGEKAEHFVNRAIEAHYMDWYTEKLCNHPVLYDYVAKFTGWGQDTLAFRRTLLRNNIPKSKPIGVHYDQIFLRHGEPTSVTAWVPMGDIKINGGGLIYLENGDSVGQEIELQFTNKAKQAGLSEEEARSAFNSNMMATGLLSEHPAQFAKDNNRRWLVSAYEAGDVVLHKPHIIHASTINNDEDNVIRLATDLRFCDSSKPYDKPLQDVLQLQSVQHGVIALLVVLLAKVINSRLNQLKQNNRLPSRPWDSHKELVLLTGGCSGIGKQMMQDLARLNVKTIILDIKEPSFQLPAGVFFYKTDITDRTLVKEIASRIRNDQGHPTILINNAGVAFDETILDKPEEQIRLTMEVNILSHFWTVKEFLPDMIKKDHGHVITVSSMASFVGLAELADYSCSKSAALAFHEALTQEIRHCYGSRRIQTSVVHPFWVRTPMTDDIDETGKHFGLSVLRPEDVSGAVIKQIVSQNSGQIVLPRIMRIASMVRGLPSWLQERIGDEASLGALKLRQLKKPQTIKEK</sequence>
<dbReference type="PRINTS" id="PR00080">
    <property type="entry name" value="SDRFAMILY"/>
</dbReference>
<dbReference type="Pfam" id="PF05721">
    <property type="entry name" value="PhyH"/>
    <property type="match status" value="1"/>
</dbReference>
<comment type="function">
    <text evidence="9">Catalyzes the reduction of all-trans-retinal to all-trans-retinol in the presence of NADPH.</text>
</comment>
<dbReference type="PRINTS" id="PR00081">
    <property type="entry name" value="GDHRDH"/>
</dbReference>
<dbReference type="PANTHER" id="PTHR40128:SF1">
    <property type="entry name" value="PHYTANOYL-COA HYDROXYLASE"/>
    <property type="match status" value="1"/>
</dbReference>
<dbReference type="CDD" id="cd05339">
    <property type="entry name" value="17beta-HSDXI-like_SDR_c"/>
    <property type="match status" value="1"/>
</dbReference>
<evidence type="ECO:0000256" key="6">
    <source>
        <dbReference type="ARBA" id="ARBA00023002"/>
    </source>
</evidence>
<evidence type="ECO:0000256" key="9">
    <source>
        <dbReference type="ARBA" id="ARBA00059620"/>
    </source>
</evidence>
<dbReference type="SUPFAM" id="SSF51197">
    <property type="entry name" value="Clavaminate synthase-like"/>
    <property type="match status" value="1"/>
</dbReference>
<evidence type="ECO:0000256" key="3">
    <source>
        <dbReference type="ARBA" id="ARBA00022692"/>
    </source>
</evidence>
<name>A0A5M9N518_9EURO</name>
<dbReference type="Proteomes" id="UP000324241">
    <property type="component" value="Unassembled WGS sequence"/>
</dbReference>
<dbReference type="AlphaFoldDB" id="A0A5M9N518"/>
<dbReference type="OrthoDB" id="2328924at2759"/>
<dbReference type="Gene3D" id="2.60.120.620">
    <property type="entry name" value="q2cbj1_9rhob like domain"/>
    <property type="match status" value="1"/>
</dbReference>
<dbReference type="GeneID" id="54323735"/>
<dbReference type="SUPFAM" id="SSF51735">
    <property type="entry name" value="NAD(P)-binding Rossmann-fold domains"/>
    <property type="match status" value="1"/>
</dbReference>
<gene>
    <name evidence="13" type="ORF">ATNIH1004_001033</name>
</gene>
<evidence type="ECO:0000256" key="5">
    <source>
        <dbReference type="ARBA" id="ARBA00022989"/>
    </source>
</evidence>
<evidence type="ECO:0000256" key="8">
    <source>
        <dbReference type="ARBA" id="ARBA00023136"/>
    </source>
</evidence>
<dbReference type="InterPro" id="IPR008775">
    <property type="entry name" value="Phytyl_CoA_dOase-like"/>
</dbReference>
<keyword evidence="7" id="KW-0443">Lipid metabolism</keyword>
<keyword evidence="8" id="KW-0472">Membrane</keyword>
<evidence type="ECO:0000256" key="11">
    <source>
        <dbReference type="ARBA" id="ARBA00082544"/>
    </source>
</evidence>
<feature type="compositionally biased region" description="Polar residues" evidence="12">
    <location>
        <begin position="1"/>
        <end position="21"/>
    </location>
</feature>
<comment type="subcellular location">
    <subcellularLocation>
        <location evidence="1">Membrane</location>
        <topology evidence="1">Multi-pass membrane protein</topology>
    </subcellularLocation>
</comment>
<evidence type="ECO:0000256" key="12">
    <source>
        <dbReference type="SAM" id="MobiDB-lite"/>
    </source>
</evidence>
<dbReference type="Pfam" id="PF00106">
    <property type="entry name" value="adh_short"/>
    <property type="match status" value="1"/>
</dbReference>
<comment type="similarity">
    <text evidence="2">Belongs to the short-chain dehydrogenases/reductases (SDR) family.</text>
</comment>
<evidence type="ECO:0000256" key="2">
    <source>
        <dbReference type="ARBA" id="ARBA00006484"/>
    </source>
</evidence>
<dbReference type="Gene3D" id="3.40.50.720">
    <property type="entry name" value="NAD(P)-binding Rossmann-like Domain"/>
    <property type="match status" value="1"/>
</dbReference>
<dbReference type="InterPro" id="IPR036291">
    <property type="entry name" value="NAD(P)-bd_dom_sf"/>
</dbReference>
<protein>
    <recommendedName>
        <fullName evidence="10">Short-chain dehydrogenase/reductase 3</fullName>
    </recommendedName>
    <alternativeName>
        <fullName evidence="11">Retinal short-chain dehydrogenase/reductase 1</fullName>
    </alternativeName>
</protein>
<evidence type="ECO:0000256" key="7">
    <source>
        <dbReference type="ARBA" id="ARBA00023098"/>
    </source>
</evidence>
<dbReference type="GO" id="GO:0016020">
    <property type="term" value="C:membrane"/>
    <property type="evidence" value="ECO:0007669"/>
    <property type="project" value="UniProtKB-SubCell"/>
</dbReference>
<evidence type="ECO:0000256" key="1">
    <source>
        <dbReference type="ARBA" id="ARBA00004141"/>
    </source>
</evidence>
<keyword evidence="3" id="KW-0812">Transmembrane</keyword>
<organism evidence="13 14">
    <name type="scientific">Aspergillus tanneri</name>
    <dbReference type="NCBI Taxonomy" id="1220188"/>
    <lineage>
        <taxon>Eukaryota</taxon>
        <taxon>Fungi</taxon>
        <taxon>Dikarya</taxon>
        <taxon>Ascomycota</taxon>
        <taxon>Pezizomycotina</taxon>
        <taxon>Eurotiomycetes</taxon>
        <taxon>Eurotiomycetidae</taxon>
        <taxon>Eurotiales</taxon>
        <taxon>Aspergillaceae</taxon>
        <taxon>Aspergillus</taxon>
        <taxon>Aspergillus subgen. Circumdati</taxon>
    </lineage>
</organism>
<dbReference type="PANTHER" id="PTHR40128">
    <property type="entry name" value="EXPRESSED PROTEIN"/>
    <property type="match status" value="1"/>
</dbReference>
<dbReference type="GO" id="GO:0052650">
    <property type="term" value="F:all-trans-retinol dehydrogenase (NADP+) activity"/>
    <property type="evidence" value="ECO:0007669"/>
    <property type="project" value="UniProtKB-ARBA"/>
</dbReference>